<feature type="region of interest" description="Disordered" evidence="1">
    <location>
        <begin position="347"/>
        <end position="432"/>
    </location>
</feature>
<name>A0A369JPK8_HYPMA</name>
<proteinExistence type="predicted"/>
<dbReference type="EMBL" id="LUEZ02000047">
    <property type="protein sequence ID" value="RDB23170.1"/>
    <property type="molecule type" value="Genomic_DNA"/>
</dbReference>
<protein>
    <submittedName>
        <fullName evidence="2">Uncharacterized protein</fullName>
    </submittedName>
</protein>
<reference evidence="2" key="1">
    <citation type="submission" date="2018-04" db="EMBL/GenBank/DDBJ databases">
        <title>Whole genome sequencing of Hypsizygus marmoreus.</title>
        <authorList>
            <person name="Choi I.-G."/>
            <person name="Min B."/>
            <person name="Kim J.-G."/>
            <person name="Kim S."/>
            <person name="Oh Y.-L."/>
            <person name="Kong W.-S."/>
            <person name="Park H."/>
            <person name="Jeong J."/>
            <person name="Song E.-S."/>
        </authorList>
    </citation>
    <scope>NUCLEOTIDE SEQUENCE [LARGE SCALE GENOMIC DNA]</scope>
    <source>
        <strain evidence="2">51987-8</strain>
    </source>
</reference>
<dbReference type="OrthoDB" id="3026189at2759"/>
<feature type="compositionally biased region" description="Polar residues" evidence="1">
    <location>
        <begin position="386"/>
        <end position="398"/>
    </location>
</feature>
<evidence type="ECO:0000313" key="3">
    <source>
        <dbReference type="Proteomes" id="UP000076154"/>
    </source>
</evidence>
<gene>
    <name evidence="2" type="ORF">Hypma_009677</name>
</gene>
<dbReference type="AlphaFoldDB" id="A0A369JPK8"/>
<evidence type="ECO:0000256" key="1">
    <source>
        <dbReference type="SAM" id="MobiDB-lite"/>
    </source>
</evidence>
<keyword evidence="3" id="KW-1185">Reference proteome</keyword>
<comment type="caution">
    <text evidence="2">The sequence shown here is derived from an EMBL/GenBank/DDBJ whole genome shotgun (WGS) entry which is preliminary data.</text>
</comment>
<evidence type="ECO:0000313" key="2">
    <source>
        <dbReference type="EMBL" id="RDB23170.1"/>
    </source>
</evidence>
<accession>A0A369JPK8</accession>
<dbReference type="STRING" id="39966.A0A369JPK8"/>
<feature type="compositionally biased region" description="Low complexity" evidence="1">
    <location>
        <begin position="347"/>
        <end position="371"/>
    </location>
</feature>
<organism evidence="2 3">
    <name type="scientific">Hypsizygus marmoreus</name>
    <name type="common">White beech mushroom</name>
    <name type="synonym">Agaricus marmoreus</name>
    <dbReference type="NCBI Taxonomy" id="39966"/>
    <lineage>
        <taxon>Eukaryota</taxon>
        <taxon>Fungi</taxon>
        <taxon>Dikarya</taxon>
        <taxon>Basidiomycota</taxon>
        <taxon>Agaricomycotina</taxon>
        <taxon>Agaricomycetes</taxon>
        <taxon>Agaricomycetidae</taxon>
        <taxon>Agaricales</taxon>
        <taxon>Tricholomatineae</taxon>
        <taxon>Lyophyllaceae</taxon>
        <taxon>Hypsizygus</taxon>
    </lineage>
</organism>
<dbReference type="InParanoid" id="A0A369JPK8"/>
<dbReference type="Proteomes" id="UP000076154">
    <property type="component" value="Unassembled WGS sequence"/>
</dbReference>
<sequence length="725" mass="80994">MDRRMKFSLTLGFQYKTLGPFDAQVICDMDLGGTDETGRRIISSPNALWLPMMKPWARKVYLRADGRFGMEDRTLWPQFYCYGFDYIICIPRKPSDPNDPLSVLWWDPQDAELVKTQGSSVDIDLFTLPENRHAELLAWRERLVAEADEYQKTHKRSPLLGLITTALRHTWLRITLAPMTRREVIELVPELQRLCLDTRAWLDYVQIFTPRLHASEEELVNLPVCHHLMGAVTEEPAIVLQLCQMRIPVWQVRSSHALPPKMVIAGTGSLSLPPDIVLGKYPGQPFPVVCEQAPGTLMLQATQRIGCVFLHLFKDVSTAVTGSPEDEIEAEIGKAAKAKDRSRFAPYPIAPSTSASSSSAGNIASSSSAPAVPRPPPPASQNSASRGSATAKMSSSPHLVSPPPAGYNDPKSKRSSSKRSGPPITGRDKFGPDVDWSLMPRSLPAWAHGLSSVWRPVDHHGRYKLGYAFPDANMIAGSLSHRNELLITWLSRRTACVWREISNHFMGTSRASSQDWRDFLGHRLSIAQASTTVTSAQRRRQKAQVFFAGVALLHIPQQVMWFDVPHPVNQPLPPSTTTEVLWDLFEQNFRFELLALDRVLSPTAWAPKEGTFLVRDEVIRQVIFDPHGDPGGSYLIAGIPREDLGLAASKWNVRRTFVDNLRTVMTTWPSLQKISLPVGVVPDNEGAFLVFERAITAYYCQSFYEAFGRAPCLPHSIKRVSALPT</sequence>